<dbReference type="EMBL" id="CP000493">
    <property type="protein sequence ID" value="ABM80350.1"/>
    <property type="molecule type" value="Genomic_DNA"/>
</dbReference>
<dbReference type="PANTHER" id="PTHR43643:SF6">
    <property type="entry name" value="HISTIDINOL-PHOSPHATE AMINOTRANSFERASE"/>
    <property type="match status" value="1"/>
</dbReference>
<dbReference type="SUPFAM" id="SSF53383">
    <property type="entry name" value="PLP-dependent transferases"/>
    <property type="match status" value="1"/>
</dbReference>
<feature type="domain" description="Aminotransferase class I/classII large" evidence="12">
    <location>
        <begin position="28"/>
        <end position="351"/>
    </location>
</feature>
<evidence type="ECO:0000256" key="6">
    <source>
        <dbReference type="ARBA" id="ARBA00022605"/>
    </source>
</evidence>
<dbReference type="GO" id="GO:0004400">
    <property type="term" value="F:histidinol-phosphate transaminase activity"/>
    <property type="evidence" value="ECO:0007669"/>
    <property type="project" value="UniProtKB-EC"/>
</dbReference>
<dbReference type="InterPro" id="IPR015421">
    <property type="entry name" value="PyrdxlP-dep_Trfase_major"/>
</dbReference>
<gene>
    <name evidence="13" type="ordered locus">Hbut_0488</name>
</gene>
<sequence length="365" mass="39980">MTVRIKQWLENVGGGGKSYRDYSGVIARLDLNEPPFPPSTRVIEAVKAEVFNVNRYPEPGLIRRLVERLAEYSDVDVDNLVIGTGADLILQQTFNTVVEPGSLVVYPYPAFFVYDKIIGLLGGKPARIDLVDDGDVWKLPLEKLVSALESNDVRLVVIDNPNNPTGSLLLADTAAARRILDAASAIGALVVIDEAYYEFSGVTFAKLVDSYDNLVVVRTMSKAFALAGMRIGYAIASRKIAGILRKLLPPFPPRLSIVAALAALDDIGYSRKLVEWVKHEREWLRIELASIPGVKVYRSTTNFLLVQTPVENVVAKLSEKGVAVRSVPLGSEWMRISVGLHEENQAALEALRGLVVGDTRQASQA</sequence>
<evidence type="ECO:0000256" key="4">
    <source>
        <dbReference type="ARBA" id="ARBA00012748"/>
    </source>
</evidence>
<evidence type="ECO:0000256" key="5">
    <source>
        <dbReference type="ARBA" id="ARBA00022576"/>
    </source>
</evidence>
<dbReference type="Proteomes" id="UP000002593">
    <property type="component" value="Chromosome"/>
</dbReference>
<comment type="pathway">
    <text evidence="2">Amino-acid biosynthesis; L-histidine biosynthesis; L-histidine from 5-phospho-alpha-D-ribose 1-diphosphate: step 7/9.</text>
</comment>
<organism evidence="13 14">
    <name type="scientific">Hyperthermus butylicus (strain DSM 5456 / JCM 9403 / PLM1-5)</name>
    <dbReference type="NCBI Taxonomy" id="415426"/>
    <lineage>
        <taxon>Archaea</taxon>
        <taxon>Thermoproteota</taxon>
        <taxon>Thermoprotei</taxon>
        <taxon>Desulfurococcales</taxon>
        <taxon>Pyrodictiaceae</taxon>
        <taxon>Hyperthermus</taxon>
    </lineage>
</organism>
<dbReference type="GO" id="GO:0030170">
    <property type="term" value="F:pyridoxal phosphate binding"/>
    <property type="evidence" value="ECO:0007669"/>
    <property type="project" value="InterPro"/>
</dbReference>
<dbReference type="Pfam" id="PF00155">
    <property type="entry name" value="Aminotran_1_2"/>
    <property type="match status" value="1"/>
</dbReference>
<dbReference type="InterPro" id="IPR050106">
    <property type="entry name" value="HistidinolP_aminotransfase"/>
</dbReference>
<comment type="cofactor">
    <cofactor evidence="1 11">
        <name>pyridoxal 5'-phosphate</name>
        <dbReference type="ChEBI" id="CHEBI:597326"/>
    </cofactor>
</comment>
<evidence type="ECO:0000256" key="3">
    <source>
        <dbReference type="ARBA" id="ARBA00007970"/>
    </source>
</evidence>
<accession>A2BK39</accession>
<evidence type="ECO:0000256" key="8">
    <source>
        <dbReference type="ARBA" id="ARBA00022898"/>
    </source>
</evidence>
<dbReference type="PANTHER" id="PTHR43643">
    <property type="entry name" value="HISTIDINOL-PHOSPHATE AMINOTRANSFERASE 2"/>
    <property type="match status" value="1"/>
</dbReference>
<dbReference type="AlphaFoldDB" id="A2BK39"/>
<dbReference type="eggNOG" id="arCOG04273">
    <property type="taxonomic scope" value="Archaea"/>
</dbReference>
<evidence type="ECO:0000256" key="10">
    <source>
        <dbReference type="ARBA" id="ARBA00047481"/>
    </source>
</evidence>
<evidence type="ECO:0000313" key="14">
    <source>
        <dbReference type="Proteomes" id="UP000002593"/>
    </source>
</evidence>
<dbReference type="NCBIfam" id="TIGR01141">
    <property type="entry name" value="hisC"/>
    <property type="match status" value="1"/>
</dbReference>
<dbReference type="EC" id="2.6.1.9" evidence="4"/>
<keyword evidence="5 13" id="KW-0032">Aminotransferase</keyword>
<proteinExistence type="inferred from homology"/>
<dbReference type="GeneID" id="4781709"/>
<dbReference type="OrthoDB" id="39225at2157"/>
<dbReference type="InterPro" id="IPR001917">
    <property type="entry name" value="Aminotrans_II_pyridoxalP_BS"/>
</dbReference>
<evidence type="ECO:0000256" key="7">
    <source>
        <dbReference type="ARBA" id="ARBA00022679"/>
    </source>
</evidence>
<name>A2BK39_HYPBU</name>
<dbReference type="STRING" id="415426.Hbut_0488"/>
<dbReference type="InterPro" id="IPR005861">
    <property type="entry name" value="HisP_aminotrans"/>
</dbReference>
<evidence type="ECO:0000259" key="12">
    <source>
        <dbReference type="Pfam" id="PF00155"/>
    </source>
</evidence>
<dbReference type="HOGENOM" id="CLU_017584_3_1_2"/>
<comment type="similarity">
    <text evidence="3">Belongs to the class-II pyridoxal-phosphate-dependent aminotransferase family. Histidinol-phosphate aminotransferase subfamily.</text>
</comment>
<keyword evidence="14" id="KW-1185">Reference proteome</keyword>
<evidence type="ECO:0000313" key="13">
    <source>
        <dbReference type="EMBL" id="ABM80350.1"/>
    </source>
</evidence>
<keyword evidence="8 11" id="KW-0663">Pyridoxal phosphate</keyword>
<dbReference type="RefSeq" id="WP_011821668.1">
    <property type="nucleotide sequence ID" value="NC_008818.1"/>
</dbReference>
<keyword evidence="9" id="KW-0368">Histidine biosynthesis</keyword>
<evidence type="ECO:0000256" key="9">
    <source>
        <dbReference type="ARBA" id="ARBA00023102"/>
    </source>
</evidence>
<reference evidence="13 14" key="1">
    <citation type="journal article" date="2007" name="Archaea">
        <title>The genome of Hyperthermus butylicus: a sulfur-reducing, peptide fermenting, neutrophilic Crenarchaeote growing up to 108 degrees C.</title>
        <authorList>
            <person name="Brugger K."/>
            <person name="Chen L."/>
            <person name="Stark M."/>
            <person name="Zibat A."/>
            <person name="Redder P."/>
            <person name="Ruepp A."/>
            <person name="Awayez M."/>
            <person name="She Q."/>
            <person name="Garrett R.A."/>
            <person name="Klenk H.P."/>
        </authorList>
    </citation>
    <scope>NUCLEOTIDE SEQUENCE [LARGE SCALE GENOMIC DNA]</scope>
    <source>
        <strain evidence="14">DSM 5456 / JCM 9403 / PLM1-5</strain>
    </source>
</reference>
<dbReference type="GO" id="GO:0000105">
    <property type="term" value="P:L-histidine biosynthetic process"/>
    <property type="evidence" value="ECO:0007669"/>
    <property type="project" value="UniProtKB-KW"/>
</dbReference>
<dbReference type="EnsemblBacteria" id="ABM80350">
    <property type="protein sequence ID" value="ABM80350"/>
    <property type="gene ID" value="Hbut_0488"/>
</dbReference>
<dbReference type="Gene3D" id="3.40.640.10">
    <property type="entry name" value="Type I PLP-dependent aspartate aminotransferase-like (Major domain)"/>
    <property type="match status" value="1"/>
</dbReference>
<dbReference type="InterPro" id="IPR004839">
    <property type="entry name" value="Aminotransferase_I/II_large"/>
</dbReference>
<dbReference type="PROSITE" id="PS00599">
    <property type="entry name" value="AA_TRANSFER_CLASS_2"/>
    <property type="match status" value="1"/>
</dbReference>
<dbReference type="Gene3D" id="3.90.1150.10">
    <property type="entry name" value="Aspartate Aminotransferase, domain 1"/>
    <property type="match status" value="1"/>
</dbReference>
<keyword evidence="6" id="KW-0028">Amino-acid biosynthesis</keyword>
<evidence type="ECO:0000256" key="1">
    <source>
        <dbReference type="ARBA" id="ARBA00001933"/>
    </source>
</evidence>
<dbReference type="InterPro" id="IPR015424">
    <property type="entry name" value="PyrdxlP-dep_Trfase"/>
</dbReference>
<protein>
    <recommendedName>
        <fullName evidence="4">histidinol-phosphate transaminase</fullName>
        <ecNumber evidence="4">2.6.1.9</ecNumber>
    </recommendedName>
</protein>
<evidence type="ECO:0000256" key="11">
    <source>
        <dbReference type="RuleBase" id="RU003693"/>
    </source>
</evidence>
<comment type="catalytic activity">
    <reaction evidence="10">
        <text>L-histidinol phosphate + 2-oxoglutarate = 3-(imidazol-4-yl)-2-oxopropyl phosphate + L-glutamate</text>
        <dbReference type="Rhea" id="RHEA:23744"/>
        <dbReference type="ChEBI" id="CHEBI:16810"/>
        <dbReference type="ChEBI" id="CHEBI:29985"/>
        <dbReference type="ChEBI" id="CHEBI:57766"/>
        <dbReference type="ChEBI" id="CHEBI:57980"/>
        <dbReference type="EC" id="2.6.1.9"/>
    </reaction>
</comment>
<dbReference type="CDD" id="cd00609">
    <property type="entry name" value="AAT_like"/>
    <property type="match status" value="1"/>
</dbReference>
<dbReference type="KEGG" id="hbu:Hbut_0488"/>
<evidence type="ECO:0000256" key="2">
    <source>
        <dbReference type="ARBA" id="ARBA00005011"/>
    </source>
</evidence>
<keyword evidence="7 13" id="KW-0808">Transferase</keyword>
<dbReference type="InterPro" id="IPR015422">
    <property type="entry name" value="PyrdxlP-dep_Trfase_small"/>
</dbReference>